<dbReference type="EMBL" id="QURN01000007">
    <property type="protein sequence ID" value="RFC67419.1"/>
    <property type="molecule type" value="Genomic_DNA"/>
</dbReference>
<evidence type="ECO:0000313" key="1">
    <source>
        <dbReference type="EMBL" id="RFC67419.1"/>
    </source>
</evidence>
<dbReference type="SUPFAM" id="SSF53187">
    <property type="entry name" value="Zn-dependent exopeptidases"/>
    <property type="match status" value="1"/>
</dbReference>
<keyword evidence="2" id="KW-1185">Reference proteome</keyword>
<dbReference type="GO" id="GO:0016787">
    <property type="term" value="F:hydrolase activity"/>
    <property type="evidence" value="ECO:0007669"/>
    <property type="project" value="UniProtKB-KW"/>
</dbReference>
<dbReference type="Proteomes" id="UP000262379">
    <property type="component" value="Unassembled WGS sequence"/>
</dbReference>
<comment type="caution">
    <text evidence="1">The sequence shown here is derived from an EMBL/GenBank/DDBJ whole genome shotgun (WGS) entry which is preliminary data.</text>
</comment>
<dbReference type="AlphaFoldDB" id="A0A371XDV1"/>
<dbReference type="InterPro" id="IPR007709">
    <property type="entry name" value="N-FG_amidohydro"/>
</dbReference>
<accession>A0A371XDV1</accession>
<sequence length="296" mass="32696">MSVSEDFSPSRAFAVSRAAEQRVPFVFNSPHSGRHYPARFLEMSRLDPIAIRRSEDCYVDELFSSVTALGAPLLSAHFPRAYLDVNREPWELDPRMFSDPLPSFANTRSPRVAGGLGTVPRLVGEGAEIYAHRLPLSEATDRIERIYQPYHATLKQLLSETRNAFGYAVLVDCHSMPAGIRLGDSGMRPDFIIGDRFGSSASRTLSEATIQLLADRGFSVAHNRPYAGGYITEHYGRPARGVHAIQIEINRGLYMDEQTLQKLAGFDALAVEIASFAADLMALPDYCFGDLPLAAE</sequence>
<reference evidence="2" key="1">
    <citation type="submission" date="2018-08" db="EMBL/GenBank/DDBJ databases">
        <authorList>
            <person name="Im W.T."/>
        </authorList>
    </citation>
    <scope>NUCLEOTIDE SEQUENCE [LARGE SCALE GENOMIC DNA]</scope>
    <source>
        <strain evidence="2">LA-28</strain>
    </source>
</reference>
<dbReference type="Pfam" id="PF05013">
    <property type="entry name" value="FGase"/>
    <property type="match status" value="1"/>
</dbReference>
<organism evidence="1 2">
    <name type="scientific">Mesorhizobium denitrificans</name>
    <dbReference type="NCBI Taxonomy" id="2294114"/>
    <lineage>
        <taxon>Bacteria</taxon>
        <taxon>Pseudomonadati</taxon>
        <taxon>Pseudomonadota</taxon>
        <taxon>Alphaproteobacteria</taxon>
        <taxon>Hyphomicrobiales</taxon>
        <taxon>Phyllobacteriaceae</taxon>
        <taxon>Mesorhizobium</taxon>
    </lineage>
</organism>
<name>A0A371XDV1_9HYPH</name>
<evidence type="ECO:0000313" key="2">
    <source>
        <dbReference type="Proteomes" id="UP000262379"/>
    </source>
</evidence>
<proteinExistence type="predicted"/>
<gene>
    <name evidence="1" type="ORF">DY251_10445</name>
</gene>
<protein>
    <submittedName>
        <fullName evidence="1">N-formylglutamate amidohydrolase</fullName>
    </submittedName>
</protein>
<keyword evidence="1" id="KW-0378">Hydrolase</keyword>
<dbReference type="RefSeq" id="WP_116623852.1">
    <property type="nucleotide sequence ID" value="NZ_QURN01000007.1"/>
</dbReference>
<dbReference type="Gene3D" id="3.40.630.40">
    <property type="entry name" value="Zn-dependent exopeptidases"/>
    <property type="match status" value="1"/>
</dbReference>